<organism evidence="6 7">
    <name type="scientific">Tenggerimyces flavus</name>
    <dbReference type="NCBI Taxonomy" id="1708749"/>
    <lineage>
        <taxon>Bacteria</taxon>
        <taxon>Bacillati</taxon>
        <taxon>Actinomycetota</taxon>
        <taxon>Actinomycetes</taxon>
        <taxon>Propionibacteriales</taxon>
        <taxon>Nocardioidaceae</taxon>
        <taxon>Tenggerimyces</taxon>
    </lineage>
</organism>
<dbReference type="Proteomes" id="UP001595699">
    <property type="component" value="Unassembled WGS sequence"/>
</dbReference>
<comment type="pathway">
    <text evidence="5">Cofactor biosynthesis; coenzyme F420 biosynthesis.</text>
</comment>
<dbReference type="NCBIfam" id="TIGR03552">
    <property type="entry name" value="F420_cofC"/>
    <property type="match status" value="1"/>
</dbReference>
<proteinExistence type="inferred from homology"/>
<dbReference type="EC" id="2.7.7.105" evidence="5"/>
<dbReference type="SUPFAM" id="SSF53448">
    <property type="entry name" value="Nucleotide-diphospho-sugar transferases"/>
    <property type="match status" value="1"/>
</dbReference>
<keyword evidence="7" id="KW-1185">Reference proteome</keyword>
<dbReference type="EMBL" id="JBHRZH010000008">
    <property type="protein sequence ID" value="MFC3761397.1"/>
    <property type="molecule type" value="Genomic_DNA"/>
</dbReference>
<keyword evidence="1 5" id="KW-0808">Transferase</keyword>
<dbReference type="RefSeq" id="WP_205118461.1">
    <property type="nucleotide sequence ID" value="NZ_JAFBCM010000001.1"/>
</dbReference>
<keyword evidence="2 5" id="KW-0548">Nucleotidyltransferase</keyword>
<keyword evidence="3 5" id="KW-0547">Nucleotide-binding</keyword>
<dbReference type="Pfam" id="PF01983">
    <property type="entry name" value="CofC"/>
    <property type="match status" value="1"/>
</dbReference>
<evidence type="ECO:0000256" key="3">
    <source>
        <dbReference type="ARBA" id="ARBA00022741"/>
    </source>
</evidence>
<keyword evidence="4 5" id="KW-0342">GTP-binding</keyword>
<evidence type="ECO:0000313" key="6">
    <source>
        <dbReference type="EMBL" id="MFC3761397.1"/>
    </source>
</evidence>
<sequence>MSHLPGFRPRNDGWTVVVPVKRYAVAKSRLASYAGPHRPGLARAMGLDTIAATLRSPAVAEVVIVTNDSDATHVLNDLGAIVVPDEPDLGLNQALVYGWLAARERRGRAPIAAMLADLPALRPDELAHALTLAADHQTSFVSDTPAVGTTLYCTMPGADFVPAFGGPSRLAHLSGGAVELDGTDIPTVRRDVDTEPDLREAALLGVGPHTREILAALETVHG</sequence>
<feature type="binding site" evidence="5">
    <location>
        <position position="165"/>
    </location>
    <ligand>
        <name>phosphoenolpyruvate</name>
        <dbReference type="ChEBI" id="CHEBI:58702"/>
    </ligand>
</feature>
<protein>
    <recommendedName>
        <fullName evidence="5">Phosphoenolpyruvate guanylyltransferase</fullName>
        <shortName evidence="5">PEP guanylyltransferase</shortName>
        <ecNumber evidence="5">2.7.7.105</ecNumber>
    </recommendedName>
</protein>
<comment type="catalytic activity">
    <reaction evidence="5">
        <text>phosphoenolpyruvate + GTP + H(+) = enolpyruvoyl-2-diphospho-5'-guanosine + diphosphate</text>
        <dbReference type="Rhea" id="RHEA:30519"/>
        <dbReference type="ChEBI" id="CHEBI:15378"/>
        <dbReference type="ChEBI" id="CHEBI:33019"/>
        <dbReference type="ChEBI" id="CHEBI:37565"/>
        <dbReference type="ChEBI" id="CHEBI:58702"/>
        <dbReference type="ChEBI" id="CHEBI:143701"/>
        <dbReference type="EC" id="2.7.7.105"/>
    </reaction>
</comment>
<evidence type="ECO:0000256" key="1">
    <source>
        <dbReference type="ARBA" id="ARBA00022679"/>
    </source>
</evidence>
<name>A0ABV7Y9Y3_9ACTN</name>
<dbReference type="InterPro" id="IPR002835">
    <property type="entry name" value="CofC"/>
</dbReference>
<comment type="similarity">
    <text evidence="5">Belongs to the CofC family.</text>
</comment>
<feature type="binding site" evidence="5">
    <location>
        <position position="168"/>
    </location>
    <ligand>
        <name>phosphoenolpyruvate</name>
        <dbReference type="ChEBI" id="CHEBI:58702"/>
    </ligand>
</feature>
<evidence type="ECO:0000256" key="5">
    <source>
        <dbReference type="HAMAP-Rule" id="MF_02114"/>
    </source>
</evidence>
<gene>
    <name evidence="6" type="primary">cofC</name>
    <name evidence="5" type="synonym">fbiD</name>
    <name evidence="6" type="ORF">ACFOUW_11150</name>
</gene>
<reference evidence="7" key="1">
    <citation type="journal article" date="2019" name="Int. J. Syst. Evol. Microbiol.">
        <title>The Global Catalogue of Microorganisms (GCM) 10K type strain sequencing project: providing services to taxonomists for standard genome sequencing and annotation.</title>
        <authorList>
            <consortium name="The Broad Institute Genomics Platform"/>
            <consortium name="The Broad Institute Genome Sequencing Center for Infectious Disease"/>
            <person name="Wu L."/>
            <person name="Ma J."/>
        </authorList>
    </citation>
    <scope>NUCLEOTIDE SEQUENCE [LARGE SCALE GENOMIC DNA]</scope>
    <source>
        <strain evidence="7">CGMCC 4.7241</strain>
    </source>
</reference>
<dbReference type="PANTHER" id="PTHR40392:SF1">
    <property type="entry name" value="2-PHOSPHO-L-LACTATE GUANYLYLTRANSFERASE"/>
    <property type="match status" value="1"/>
</dbReference>
<dbReference type="GO" id="GO:0043814">
    <property type="term" value="F:phospholactate guanylyltransferase activity"/>
    <property type="evidence" value="ECO:0007669"/>
    <property type="project" value="UniProtKB-EC"/>
</dbReference>
<dbReference type="InterPro" id="IPR029044">
    <property type="entry name" value="Nucleotide-diphossugar_trans"/>
</dbReference>
<dbReference type="Gene3D" id="3.90.550.10">
    <property type="entry name" value="Spore Coat Polysaccharide Biosynthesis Protein SpsA, Chain A"/>
    <property type="match status" value="1"/>
</dbReference>
<comment type="caution">
    <text evidence="6">The sequence shown here is derived from an EMBL/GenBank/DDBJ whole genome shotgun (WGS) entry which is preliminary data.</text>
</comment>
<feature type="binding site" evidence="5">
    <location>
        <position position="149"/>
    </location>
    <ligand>
        <name>phosphoenolpyruvate</name>
        <dbReference type="ChEBI" id="CHEBI:58702"/>
    </ligand>
</feature>
<dbReference type="PANTHER" id="PTHR40392">
    <property type="entry name" value="2-PHOSPHO-L-LACTATE GUANYLYLTRANSFERASE"/>
    <property type="match status" value="1"/>
</dbReference>
<accession>A0ABV7Y9Y3</accession>
<comment type="function">
    <text evidence="5">Guanylyltransferase that catalyzes the activation of phosphoenolpyruvate (PEP) as enolpyruvoyl-2-diphospho-5'-guanosine, via the condensation of PEP with GTP. It is involved in the biosynthesis of coenzyme F420, a hydride carrier cofactor.</text>
</comment>
<evidence type="ECO:0000313" key="7">
    <source>
        <dbReference type="Proteomes" id="UP001595699"/>
    </source>
</evidence>
<dbReference type="HAMAP" id="MF_02114">
    <property type="entry name" value="CofC"/>
    <property type="match status" value="1"/>
</dbReference>
<evidence type="ECO:0000256" key="2">
    <source>
        <dbReference type="ARBA" id="ARBA00022695"/>
    </source>
</evidence>
<evidence type="ECO:0000256" key="4">
    <source>
        <dbReference type="ARBA" id="ARBA00023134"/>
    </source>
</evidence>